<evidence type="ECO:0000259" key="8">
    <source>
        <dbReference type="PROSITE" id="PS50928"/>
    </source>
</evidence>
<dbReference type="FunFam" id="1.10.3720.10:FF:000001">
    <property type="entry name" value="Glycine betaine ABC transporter, permease"/>
    <property type="match status" value="1"/>
</dbReference>
<evidence type="ECO:0000256" key="2">
    <source>
        <dbReference type="ARBA" id="ARBA00022448"/>
    </source>
</evidence>
<reference evidence="9 10" key="1">
    <citation type="journal article" date="2015" name="J. Biotechnol.">
        <title>Complete genome sequence of Paenibacillus beijingensis 7188(T) (=DSM 24997(T)), a novel rhizobacterium from jujube garden soil.</title>
        <authorList>
            <person name="Kwak Y."/>
            <person name="Shin J.H."/>
        </authorList>
    </citation>
    <scope>NUCLEOTIDE SEQUENCE [LARGE SCALE GENOMIC DNA]</scope>
    <source>
        <strain evidence="9 10">DSM 24997</strain>
    </source>
</reference>
<dbReference type="PROSITE" id="PS50928">
    <property type="entry name" value="ABC_TM1"/>
    <property type="match status" value="1"/>
</dbReference>
<keyword evidence="4 7" id="KW-0812">Transmembrane</keyword>
<feature type="domain" description="ABC transmembrane type-1" evidence="8">
    <location>
        <begin position="94"/>
        <end position="273"/>
    </location>
</feature>
<dbReference type="PANTHER" id="PTHR47737:SF1">
    <property type="entry name" value="GLYCINE BETAINE_PROLINE BETAINE TRANSPORT SYSTEM PERMEASE PROTEIN PROW"/>
    <property type="match status" value="1"/>
</dbReference>
<feature type="transmembrane region" description="Helical" evidence="7">
    <location>
        <begin position="220"/>
        <end position="240"/>
    </location>
</feature>
<dbReference type="InterPro" id="IPR000515">
    <property type="entry name" value="MetI-like"/>
</dbReference>
<dbReference type="KEGG" id="pbj:VN24_07395"/>
<feature type="transmembrane region" description="Helical" evidence="7">
    <location>
        <begin position="76"/>
        <end position="93"/>
    </location>
</feature>
<dbReference type="EMBL" id="CP011058">
    <property type="protein sequence ID" value="AJY74431.1"/>
    <property type="molecule type" value="Genomic_DNA"/>
</dbReference>
<feature type="transmembrane region" description="Helical" evidence="7">
    <location>
        <begin position="100"/>
        <end position="122"/>
    </location>
</feature>
<evidence type="ECO:0000256" key="4">
    <source>
        <dbReference type="ARBA" id="ARBA00022692"/>
    </source>
</evidence>
<comment type="similarity">
    <text evidence="7">Belongs to the binding-protein-dependent transport system permease family.</text>
</comment>
<name>A0A0D5NGN4_9BACL</name>
<sequence length="286" mass="31039">MMTYASREPLIPLEKWADISINYIIHSFSGVFDGLNNIITAFIRLLQWVLLTPPEWLVAVVLVALCWRLAGIRTAIYTALGLLLLFALGLWEASMITLSLVLASTILSLVCGVPLGVLAYRFERFGAIIKPTLDIMQTMPAFVYLIPVVLLFGLGDVTALIATFVFAMPPSVRLTLLGIQQVPKETIEAATAYGATEWQKLFKVQLPLAKPMIMAGINQVIMLSLSMVVISSMVGAGGLGAEVLRSISTLDVGRGFVGGISVVIIAVLLDRISQRFGQKTNIHTGH</sequence>
<feature type="transmembrane region" description="Helical" evidence="7">
    <location>
        <begin position="252"/>
        <end position="269"/>
    </location>
</feature>
<gene>
    <name evidence="9" type="ORF">VN24_07395</name>
</gene>
<dbReference type="GO" id="GO:0005275">
    <property type="term" value="F:amine transmembrane transporter activity"/>
    <property type="evidence" value="ECO:0007669"/>
    <property type="project" value="TreeGrafter"/>
</dbReference>
<dbReference type="CDD" id="cd06261">
    <property type="entry name" value="TM_PBP2"/>
    <property type="match status" value="1"/>
</dbReference>
<keyword evidence="2 7" id="KW-0813">Transport</keyword>
<keyword evidence="6 7" id="KW-0472">Membrane</keyword>
<evidence type="ECO:0000313" key="9">
    <source>
        <dbReference type="EMBL" id="AJY74431.1"/>
    </source>
</evidence>
<evidence type="ECO:0000256" key="7">
    <source>
        <dbReference type="RuleBase" id="RU363032"/>
    </source>
</evidence>
<dbReference type="GO" id="GO:0015226">
    <property type="term" value="F:carnitine transmembrane transporter activity"/>
    <property type="evidence" value="ECO:0007669"/>
    <property type="project" value="TreeGrafter"/>
</dbReference>
<protein>
    <submittedName>
        <fullName evidence="9">Glycine/betaine ABC transporter</fullName>
    </submittedName>
</protein>
<evidence type="ECO:0000256" key="6">
    <source>
        <dbReference type="ARBA" id="ARBA00023136"/>
    </source>
</evidence>
<keyword evidence="3" id="KW-1003">Cell membrane</keyword>
<dbReference type="GO" id="GO:0015871">
    <property type="term" value="P:choline transport"/>
    <property type="evidence" value="ECO:0007669"/>
    <property type="project" value="TreeGrafter"/>
</dbReference>
<proteinExistence type="inferred from homology"/>
<reference evidence="10" key="2">
    <citation type="submission" date="2015-03" db="EMBL/GenBank/DDBJ databases">
        <title>Genome sequence of Paenibacillus beijingensis strain DSM 24997T.</title>
        <authorList>
            <person name="Kwak Y."/>
            <person name="Shin J.-H."/>
        </authorList>
    </citation>
    <scope>NUCLEOTIDE SEQUENCE [LARGE SCALE GENOMIC DNA]</scope>
    <source>
        <strain evidence="10">DSM 24997</strain>
    </source>
</reference>
<dbReference type="STRING" id="1126833.VN24_07395"/>
<evidence type="ECO:0000313" key="10">
    <source>
        <dbReference type="Proteomes" id="UP000032633"/>
    </source>
</evidence>
<dbReference type="SUPFAM" id="SSF161098">
    <property type="entry name" value="MetI-like"/>
    <property type="match status" value="1"/>
</dbReference>
<dbReference type="Pfam" id="PF00528">
    <property type="entry name" value="BPD_transp_1"/>
    <property type="match status" value="1"/>
</dbReference>
<comment type="subcellular location">
    <subcellularLocation>
        <location evidence="7">Cell membrane</location>
        <topology evidence="7">Multi-pass membrane protein</topology>
    </subcellularLocation>
    <subcellularLocation>
        <location evidence="1">Membrane</location>
        <topology evidence="1">Multi-pass membrane protein</topology>
    </subcellularLocation>
</comment>
<dbReference type="PATRIC" id="fig|1126833.4.peg.1623"/>
<keyword evidence="5 7" id="KW-1133">Transmembrane helix</keyword>
<dbReference type="OrthoDB" id="9801163at2"/>
<dbReference type="HOGENOM" id="CLU_028473_1_0_9"/>
<dbReference type="Proteomes" id="UP000032633">
    <property type="component" value="Chromosome"/>
</dbReference>
<evidence type="ECO:0000256" key="3">
    <source>
        <dbReference type="ARBA" id="ARBA00022475"/>
    </source>
</evidence>
<accession>A0A0D5NGN4</accession>
<dbReference type="RefSeq" id="WP_045669866.1">
    <property type="nucleotide sequence ID" value="NZ_CP011058.1"/>
</dbReference>
<dbReference type="AlphaFoldDB" id="A0A0D5NGN4"/>
<feature type="transmembrane region" description="Helical" evidence="7">
    <location>
        <begin position="142"/>
        <end position="167"/>
    </location>
</feature>
<organism evidence="9 10">
    <name type="scientific">Paenibacillus beijingensis</name>
    <dbReference type="NCBI Taxonomy" id="1126833"/>
    <lineage>
        <taxon>Bacteria</taxon>
        <taxon>Bacillati</taxon>
        <taxon>Bacillota</taxon>
        <taxon>Bacilli</taxon>
        <taxon>Bacillales</taxon>
        <taxon>Paenibacillaceae</taxon>
        <taxon>Paenibacillus</taxon>
    </lineage>
</organism>
<evidence type="ECO:0000256" key="1">
    <source>
        <dbReference type="ARBA" id="ARBA00004141"/>
    </source>
</evidence>
<dbReference type="PANTHER" id="PTHR47737">
    <property type="entry name" value="GLYCINE BETAINE/PROLINE BETAINE TRANSPORT SYSTEM PERMEASE PROTEIN PROW"/>
    <property type="match status" value="1"/>
</dbReference>
<evidence type="ECO:0000256" key="5">
    <source>
        <dbReference type="ARBA" id="ARBA00022989"/>
    </source>
</evidence>
<dbReference type="InterPro" id="IPR035906">
    <property type="entry name" value="MetI-like_sf"/>
</dbReference>
<keyword evidence="10" id="KW-1185">Reference proteome</keyword>
<dbReference type="GO" id="GO:0043190">
    <property type="term" value="C:ATP-binding cassette (ABC) transporter complex"/>
    <property type="evidence" value="ECO:0007669"/>
    <property type="project" value="TreeGrafter"/>
</dbReference>
<dbReference type="GO" id="GO:0031460">
    <property type="term" value="P:glycine betaine transport"/>
    <property type="evidence" value="ECO:0007669"/>
    <property type="project" value="TreeGrafter"/>
</dbReference>
<dbReference type="Gene3D" id="1.10.3720.10">
    <property type="entry name" value="MetI-like"/>
    <property type="match status" value="1"/>
</dbReference>